<dbReference type="InterPro" id="IPR021765">
    <property type="entry name" value="UstYa-like"/>
</dbReference>
<protein>
    <submittedName>
        <fullName evidence="5">DUF3328 domain-containing protein</fullName>
    </submittedName>
</protein>
<comment type="similarity">
    <text evidence="3">Belongs to the ustYa family.</text>
</comment>
<feature type="chain" id="PRO_5034061521" evidence="4">
    <location>
        <begin position="19"/>
        <end position="203"/>
    </location>
</feature>
<dbReference type="Proteomes" id="UP000654918">
    <property type="component" value="Unassembled WGS sequence"/>
</dbReference>
<evidence type="ECO:0000256" key="1">
    <source>
        <dbReference type="ARBA" id="ARBA00004685"/>
    </source>
</evidence>
<evidence type="ECO:0000313" key="6">
    <source>
        <dbReference type="Proteomes" id="UP000654918"/>
    </source>
</evidence>
<dbReference type="Pfam" id="PF11807">
    <property type="entry name" value="UstYa"/>
    <property type="match status" value="1"/>
</dbReference>
<evidence type="ECO:0000256" key="3">
    <source>
        <dbReference type="ARBA" id="ARBA00035112"/>
    </source>
</evidence>
<gene>
    <name evidence="5" type="ORF">CPLU01_14802</name>
</gene>
<feature type="signal peptide" evidence="4">
    <location>
        <begin position="1"/>
        <end position="18"/>
    </location>
</feature>
<dbReference type="GO" id="GO:0016491">
    <property type="term" value="F:oxidoreductase activity"/>
    <property type="evidence" value="ECO:0007669"/>
    <property type="project" value="UniProtKB-KW"/>
</dbReference>
<dbReference type="AlphaFoldDB" id="A0A8H6JH48"/>
<name>A0A8H6JH48_9PEZI</name>
<keyword evidence="2" id="KW-0560">Oxidoreductase</keyword>
<dbReference type="GO" id="GO:0043386">
    <property type="term" value="P:mycotoxin biosynthetic process"/>
    <property type="evidence" value="ECO:0007669"/>
    <property type="project" value="InterPro"/>
</dbReference>
<keyword evidence="6" id="KW-1185">Reference proteome</keyword>
<dbReference type="PANTHER" id="PTHR33365:SF11">
    <property type="entry name" value="TAT PATHWAY SIGNAL SEQUENCE"/>
    <property type="match status" value="1"/>
</dbReference>
<comment type="caution">
    <text evidence="5">The sequence shown here is derived from an EMBL/GenBank/DDBJ whole genome shotgun (WGS) entry which is preliminary data.</text>
</comment>
<dbReference type="EMBL" id="WIGO01000422">
    <property type="protein sequence ID" value="KAF6812833.1"/>
    <property type="molecule type" value="Genomic_DNA"/>
</dbReference>
<dbReference type="PANTHER" id="PTHR33365">
    <property type="entry name" value="YALI0B05434P"/>
    <property type="match status" value="1"/>
</dbReference>
<evidence type="ECO:0000256" key="4">
    <source>
        <dbReference type="SAM" id="SignalP"/>
    </source>
</evidence>
<reference evidence="5" key="1">
    <citation type="journal article" date="2020" name="Phytopathology">
        <title>Genome Sequence Resources of Colletotrichum truncatum, C. plurivorum, C. musicola, and C. sojae: Four Species Pathogenic to Soybean (Glycine max).</title>
        <authorList>
            <person name="Rogerio F."/>
            <person name="Boufleur T.R."/>
            <person name="Ciampi-Guillardi M."/>
            <person name="Sukno S.A."/>
            <person name="Thon M.R."/>
            <person name="Massola Junior N.S."/>
            <person name="Baroncelli R."/>
        </authorList>
    </citation>
    <scope>NUCLEOTIDE SEQUENCE</scope>
    <source>
        <strain evidence="5">LFN00145</strain>
    </source>
</reference>
<keyword evidence="4" id="KW-0732">Signal</keyword>
<evidence type="ECO:0000313" key="5">
    <source>
        <dbReference type="EMBL" id="KAF6812833.1"/>
    </source>
</evidence>
<accession>A0A8H6JH48</accession>
<sequence>MVLATVLFALAFMLMGAGFCSLMAGLPSHGSHHSGALCTESSLDQPWFPPESEKTLFFNRMFGRPPDEENMQAWSSLIPPGRGFVVVRNQTALPDMPSLHQDLPEQHALLSVYHQLHCLWSTKESYFRLRDGQADDTDELHLSHCWDYLRQTIMCAADTTLEWMPNPTQEISKGWGYRHDCRDWDEIYDWTVRNRWHDSTGIG</sequence>
<organism evidence="5 6">
    <name type="scientific">Colletotrichum plurivorum</name>
    <dbReference type="NCBI Taxonomy" id="2175906"/>
    <lineage>
        <taxon>Eukaryota</taxon>
        <taxon>Fungi</taxon>
        <taxon>Dikarya</taxon>
        <taxon>Ascomycota</taxon>
        <taxon>Pezizomycotina</taxon>
        <taxon>Sordariomycetes</taxon>
        <taxon>Hypocreomycetidae</taxon>
        <taxon>Glomerellales</taxon>
        <taxon>Glomerellaceae</taxon>
        <taxon>Colletotrichum</taxon>
        <taxon>Colletotrichum orchidearum species complex</taxon>
    </lineage>
</organism>
<proteinExistence type="inferred from homology"/>
<comment type="pathway">
    <text evidence="1">Mycotoxin biosynthesis.</text>
</comment>
<evidence type="ECO:0000256" key="2">
    <source>
        <dbReference type="ARBA" id="ARBA00023002"/>
    </source>
</evidence>